<reference evidence="2 4" key="1">
    <citation type="submission" date="2017-06" db="EMBL/GenBank/DDBJ databases">
        <title>Complete Genome Sequence of the Soil Carbazole-Degrading Bacterium Nocardioides aromaticivorans IC177.</title>
        <authorList>
            <person name="Vejarano F."/>
            <person name="Suzuki-Minakuchi C."/>
            <person name="Ohtsubo Y."/>
            <person name="Tsuda M."/>
            <person name="Okada K."/>
            <person name="Nojiri H."/>
        </authorList>
    </citation>
    <scope>NUCLEOTIDE SEQUENCE [LARGE SCALE GENOMIC DNA]</scope>
    <source>
        <strain evidence="2 4">IC177</strain>
    </source>
</reference>
<dbReference type="RefSeq" id="WP_036543582.1">
    <property type="nucleotide sequence ID" value="NZ_CP022295.1"/>
</dbReference>
<dbReference type="Gene3D" id="1.10.287.1060">
    <property type="entry name" value="ESAT-6-like"/>
    <property type="match status" value="1"/>
</dbReference>
<evidence type="ECO:0000313" key="4">
    <source>
        <dbReference type="Proteomes" id="UP000662818"/>
    </source>
</evidence>
<protein>
    <submittedName>
        <fullName evidence="1">Uncharacterized protein YukE</fullName>
    </submittedName>
</protein>
<evidence type="ECO:0000313" key="2">
    <source>
        <dbReference type="EMBL" id="QSR24326.1"/>
    </source>
</evidence>
<dbReference type="EMBL" id="CP022295">
    <property type="protein sequence ID" value="QSR24326.1"/>
    <property type="molecule type" value="Genomic_DNA"/>
</dbReference>
<dbReference type="SUPFAM" id="SSF140453">
    <property type="entry name" value="EsxAB dimer-like"/>
    <property type="match status" value="1"/>
</dbReference>
<proteinExistence type="predicted"/>
<accession>A0A7Y9ZGW1</accession>
<organism evidence="1 3">
    <name type="scientific">Nocardioides aromaticivorans</name>
    <dbReference type="NCBI Taxonomy" id="200618"/>
    <lineage>
        <taxon>Bacteria</taxon>
        <taxon>Bacillati</taxon>
        <taxon>Actinomycetota</taxon>
        <taxon>Actinomycetes</taxon>
        <taxon>Propionibacteriales</taxon>
        <taxon>Nocardioidaceae</taxon>
        <taxon>Nocardioides</taxon>
    </lineage>
</organism>
<evidence type="ECO:0000313" key="1">
    <source>
        <dbReference type="EMBL" id="NYI45214.1"/>
    </source>
</evidence>
<reference evidence="1 3" key="2">
    <citation type="submission" date="2020-07" db="EMBL/GenBank/DDBJ databases">
        <title>Sequencing the genomes of 1000 actinobacteria strains.</title>
        <authorList>
            <person name="Klenk H.-P."/>
        </authorList>
    </citation>
    <scope>NUCLEOTIDE SEQUENCE [LARGE SCALE GENOMIC DNA]</scope>
    <source>
        <strain evidence="1 3">DSM 15131</strain>
    </source>
</reference>
<dbReference type="EMBL" id="JACBZM010000001">
    <property type="protein sequence ID" value="NYI45214.1"/>
    <property type="molecule type" value="Genomic_DNA"/>
</dbReference>
<dbReference type="Proteomes" id="UP000662818">
    <property type="component" value="Chromosome"/>
</dbReference>
<name>A0A7Y9ZGW1_9ACTN</name>
<dbReference type="InterPro" id="IPR036689">
    <property type="entry name" value="ESAT-6-like_sf"/>
</dbReference>
<sequence length="101" mass="11526">MEKSDRYSLDSDELDELVRELTTCHAKIDRSITDFRRQMRILESEWEGLSAEAQKLARAELDKGLDAMALALSDLIAENNDAHGLYVAAWQANVDMWRAVQ</sequence>
<keyword evidence="4" id="KW-1185">Reference proteome</keyword>
<dbReference type="Proteomes" id="UP000562045">
    <property type="component" value="Unassembled WGS sequence"/>
</dbReference>
<evidence type="ECO:0000313" key="3">
    <source>
        <dbReference type="Proteomes" id="UP000562045"/>
    </source>
</evidence>
<dbReference type="AlphaFoldDB" id="A0A7Y9ZGW1"/>
<gene>
    <name evidence="1" type="ORF">BJ993_002294</name>
    <name evidence="2" type="ORF">CFH99_01640</name>
</gene>